<evidence type="ECO:0008006" key="3">
    <source>
        <dbReference type="Google" id="ProtNLM"/>
    </source>
</evidence>
<dbReference type="Proteomes" id="UP000323924">
    <property type="component" value="Unassembled WGS sequence"/>
</dbReference>
<dbReference type="RefSeq" id="WP_150048391.1">
    <property type="nucleotide sequence ID" value="NZ_VWPC01000002.1"/>
</dbReference>
<reference evidence="1 2" key="1">
    <citation type="submission" date="2019-09" db="EMBL/GenBank/DDBJ databases">
        <authorList>
            <person name="Vacheron J."/>
            <person name="Dubost A."/>
            <person name="Prigent-Combaret C."/>
            <person name="Muller D."/>
        </authorList>
    </citation>
    <scope>NUCLEOTIDE SEQUENCE [LARGE SCALE GENOMIC DNA]</scope>
    <source>
        <strain evidence="1 2">JV497</strain>
    </source>
</reference>
<sequence>MNKKTDLNIFRSLLFIFDIDNPDNDSKIRQDIIASKNINDIRELSELFDTILKPEFLAYTPEARERCIKTLKYFLNTDENFDFLFDKITTHFNYDIEDQRHFMRTLHHCLNRYNTKVQHHAQNTHSLKKAN</sequence>
<protein>
    <recommendedName>
        <fullName evidence="3">Co-chaperone DjlA N-terminal domain-containing protein</fullName>
    </recommendedName>
</protein>
<accession>A0AB34CBT3</accession>
<proteinExistence type="predicted"/>
<comment type="caution">
    <text evidence="1">The sequence shown here is derived from an EMBL/GenBank/DDBJ whole genome shotgun (WGS) entry which is preliminary data.</text>
</comment>
<dbReference type="EMBL" id="VWPC01000002">
    <property type="protein sequence ID" value="KAA5845348.1"/>
    <property type="molecule type" value="Genomic_DNA"/>
</dbReference>
<evidence type="ECO:0000313" key="1">
    <source>
        <dbReference type="EMBL" id="KAA5845348.1"/>
    </source>
</evidence>
<organism evidence="1 2">
    <name type="scientific">Pseudomonas chlororaphis</name>
    <dbReference type="NCBI Taxonomy" id="587753"/>
    <lineage>
        <taxon>Bacteria</taxon>
        <taxon>Pseudomonadati</taxon>
        <taxon>Pseudomonadota</taxon>
        <taxon>Gammaproteobacteria</taxon>
        <taxon>Pseudomonadales</taxon>
        <taxon>Pseudomonadaceae</taxon>
        <taxon>Pseudomonas</taxon>
    </lineage>
</organism>
<name>A0AB34CBT3_9PSED</name>
<dbReference type="AlphaFoldDB" id="A0AB34CBT3"/>
<gene>
    <name evidence="1" type="ORF">F2A38_00590</name>
</gene>
<evidence type="ECO:0000313" key="2">
    <source>
        <dbReference type="Proteomes" id="UP000323924"/>
    </source>
</evidence>